<evidence type="ECO:0000256" key="5">
    <source>
        <dbReference type="ARBA" id="ARBA00023004"/>
    </source>
</evidence>
<organism evidence="6 7">
    <name type="scientific">Diaporthe australafricana</name>
    <dbReference type="NCBI Taxonomy" id="127596"/>
    <lineage>
        <taxon>Eukaryota</taxon>
        <taxon>Fungi</taxon>
        <taxon>Dikarya</taxon>
        <taxon>Ascomycota</taxon>
        <taxon>Pezizomycotina</taxon>
        <taxon>Sordariomycetes</taxon>
        <taxon>Sordariomycetidae</taxon>
        <taxon>Diaporthales</taxon>
        <taxon>Diaporthaceae</taxon>
        <taxon>Diaporthe</taxon>
    </lineage>
</organism>
<keyword evidence="5" id="KW-0408">Iron</keyword>
<comment type="similarity">
    <text evidence="2">Belongs to the carotenoid oxygenase family.</text>
</comment>
<keyword evidence="3" id="KW-0479">Metal-binding</keyword>
<evidence type="ECO:0000313" key="7">
    <source>
        <dbReference type="Proteomes" id="UP001583177"/>
    </source>
</evidence>
<sequence>MAAQSVPPSKEAILKLMDTEQQDLEDAIRNAVDGAYLHWPNDAGFANLDEHRGPIELTIRGHIPSWAAGSLFRTGPGTNKIENTPDGTLHISHWFDGLAHTHRFDIIAGNNGNETRVCYFSRRQSDGFIEHAQKSGIRDLITFGQRADPCIGLFGKVLSTWMVAQPGRATKKAENIGVTVQLGVPGLASAARGSAFPQKTVWLGTDCHLLREVDGQTLEPIGFAMQEDLDPDLDGELSCAHVQRCPRTGDYFNINVKAGYLATYKVFRVSAATGETEILATISRSDVPMAYIHSFFLSEHFVVLRIPSSHIALDGLSILWKRNIIDAIKPFDESKKNKWFVIDRLQGRGVVAEFETDATFFFHTVNCFDRMYLDREDDVEKWSISCDTIEYSNINILRSLYYDVVLNQDGKARTVWGTEEQVRDTLPRFTRWKFILPLDHPIPPQTPKSRISRLRDRFKVMTASVYKRTEELALKVRQKADTVVTALEGLPGLAFSTLRLRLLLRQVTSKEGLHEERANNRTSADTADTLHQGKVAVVPELTCTIMIPSPHIGELPTINPANHTRPYRYVYSLAMSGRSTLMDTIVKTNLVSRNVLQWNNPLGHTPGEAVFVQRPGGVKEDDGVLLSVVLDGFSKTSYLLCLDARTMCEMGRAEMDFAVGFGFHGVHTPDIVATTTSEEESGEGDEGDEK</sequence>
<gene>
    <name evidence="6" type="ORF">Daus18300_006211</name>
</gene>
<comment type="caution">
    <text evidence="6">The sequence shown here is derived from an EMBL/GenBank/DDBJ whole genome shotgun (WGS) entry which is preliminary data.</text>
</comment>
<dbReference type="InterPro" id="IPR004294">
    <property type="entry name" value="Carotenoid_Oase"/>
</dbReference>
<dbReference type="EMBL" id="JAWRVE010000049">
    <property type="protein sequence ID" value="KAL1867656.1"/>
    <property type="molecule type" value="Genomic_DNA"/>
</dbReference>
<keyword evidence="7" id="KW-1185">Reference proteome</keyword>
<name>A0ABR3WW40_9PEZI</name>
<evidence type="ECO:0000313" key="6">
    <source>
        <dbReference type="EMBL" id="KAL1867656.1"/>
    </source>
</evidence>
<evidence type="ECO:0000256" key="1">
    <source>
        <dbReference type="ARBA" id="ARBA00001954"/>
    </source>
</evidence>
<evidence type="ECO:0008006" key="8">
    <source>
        <dbReference type="Google" id="ProtNLM"/>
    </source>
</evidence>
<evidence type="ECO:0000256" key="2">
    <source>
        <dbReference type="ARBA" id="ARBA00006787"/>
    </source>
</evidence>
<evidence type="ECO:0000256" key="3">
    <source>
        <dbReference type="ARBA" id="ARBA00022723"/>
    </source>
</evidence>
<evidence type="ECO:0000256" key="4">
    <source>
        <dbReference type="ARBA" id="ARBA00023002"/>
    </source>
</evidence>
<dbReference type="Pfam" id="PF03055">
    <property type="entry name" value="RPE65"/>
    <property type="match status" value="1"/>
</dbReference>
<protein>
    <recommendedName>
        <fullName evidence="8">Carotenoid cleavage dioxygenase 1</fullName>
    </recommendedName>
</protein>
<keyword evidence="4" id="KW-0560">Oxidoreductase</keyword>
<reference evidence="6 7" key="1">
    <citation type="journal article" date="2024" name="IMA Fungus">
        <title>IMA Genome - F19 : A genome assembly and annotation guide to empower mycologists, including annotated draft genome sequences of Ceratocystis pirilliformis, Diaporthe australafricana, Fusarium ophioides, Paecilomyces lecythidis, and Sporothrix stenoceras.</title>
        <authorList>
            <person name="Aylward J."/>
            <person name="Wilson A.M."/>
            <person name="Visagie C.M."/>
            <person name="Spraker J."/>
            <person name="Barnes I."/>
            <person name="Buitendag C."/>
            <person name="Ceriani C."/>
            <person name="Del Mar Angel L."/>
            <person name="du Plessis D."/>
            <person name="Fuchs T."/>
            <person name="Gasser K."/>
            <person name="Kramer D."/>
            <person name="Li W."/>
            <person name="Munsamy K."/>
            <person name="Piso A."/>
            <person name="Price J.L."/>
            <person name="Sonnekus B."/>
            <person name="Thomas C."/>
            <person name="van der Nest A."/>
            <person name="van Dijk A."/>
            <person name="van Heerden A."/>
            <person name="van Vuuren N."/>
            <person name="Yilmaz N."/>
            <person name="Duong T.A."/>
            <person name="van der Merwe N.A."/>
            <person name="Wingfield M.J."/>
            <person name="Wingfield B.D."/>
        </authorList>
    </citation>
    <scope>NUCLEOTIDE SEQUENCE [LARGE SCALE GENOMIC DNA]</scope>
    <source>
        <strain evidence="6 7">CMW 18300</strain>
    </source>
</reference>
<accession>A0ABR3WW40</accession>
<dbReference type="Proteomes" id="UP001583177">
    <property type="component" value="Unassembled WGS sequence"/>
</dbReference>
<dbReference type="PANTHER" id="PTHR10543">
    <property type="entry name" value="BETA-CAROTENE DIOXYGENASE"/>
    <property type="match status" value="1"/>
</dbReference>
<comment type="cofactor">
    <cofactor evidence="1">
        <name>Fe(2+)</name>
        <dbReference type="ChEBI" id="CHEBI:29033"/>
    </cofactor>
</comment>
<dbReference type="PANTHER" id="PTHR10543:SF24">
    <property type="entry name" value="CAROTENOID ISOMEROOXYGENASE"/>
    <property type="match status" value="1"/>
</dbReference>
<proteinExistence type="inferred from homology"/>